<dbReference type="EMBL" id="CM044701">
    <property type="protein sequence ID" value="KAI5682099.1"/>
    <property type="molecule type" value="Genomic_DNA"/>
</dbReference>
<name>A0ACC0CAX5_CATRO</name>
<evidence type="ECO:0000313" key="1">
    <source>
        <dbReference type="EMBL" id="KAI5682099.1"/>
    </source>
</evidence>
<dbReference type="Proteomes" id="UP001060085">
    <property type="component" value="Linkage Group LG01"/>
</dbReference>
<reference evidence="2" key="1">
    <citation type="journal article" date="2023" name="Nat. Plants">
        <title>Single-cell RNA sequencing provides a high-resolution roadmap for understanding the multicellular compartmentation of specialized metabolism.</title>
        <authorList>
            <person name="Sun S."/>
            <person name="Shen X."/>
            <person name="Li Y."/>
            <person name="Li Y."/>
            <person name="Wang S."/>
            <person name="Li R."/>
            <person name="Zhang H."/>
            <person name="Shen G."/>
            <person name="Guo B."/>
            <person name="Wei J."/>
            <person name="Xu J."/>
            <person name="St-Pierre B."/>
            <person name="Chen S."/>
            <person name="Sun C."/>
        </authorList>
    </citation>
    <scope>NUCLEOTIDE SEQUENCE [LARGE SCALE GENOMIC DNA]</scope>
</reference>
<evidence type="ECO:0000313" key="2">
    <source>
        <dbReference type="Proteomes" id="UP001060085"/>
    </source>
</evidence>
<proteinExistence type="predicted"/>
<accession>A0ACC0CAX5</accession>
<organism evidence="1 2">
    <name type="scientific">Catharanthus roseus</name>
    <name type="common">Madagascar periwinkle</name>
    <name type="synonym">Vinca rosea</name>
    <dbReference type="NCBI Taxonomy" id="4058"/>
    <lineage>
        <taxon>Eukaryota</taxon>
        <taxon>Viridiplantae</taxon>
        <taxon>Streptophyta</taxon>
        <taxon>Embryophyta</taxon>
        <taxon>Tracheophyta</taxon>
        <taxon>Spermatophyta</taxon>
        <taxon>Magnoliopsida</taxon>
        <taxon>eudicotyledons</taxon>
        <taxon>Gunneridae</taxon>
        <taxon>Pentapetalae</taxon>
        <taxon>asterids</taxon>
        <taxon>lamiids</taxon>
        <taxon>Gentianales</taxon>
        <taxon>Apocynaceae</taxon>
        <taxon>Rauvolfioideae</taxon>
        <taxon>Vinceae</taxon>
        <taxon>Catharanthinae</taxon>
        <taxon>Catharanthus</taxon>
    </lineage>
</organism>
<keyword evidence="2" id="KW-1185">Reference proteome</keyword>
<gene>
    <name evidence="1" type="ORF">M9H77_03327</name>
</gene>
<comment type="caution">
    <text evidence="1">The sequence shown here is derived from an EMBL/GenBank/DDBJ whole genome shotgun (WGS) entry which is preliminary data.</text>
</comment>
<sequence length="199" mass="23587">MEWNLDKKLFSIVDNASLNDSMVRHLKSWLVEKAWLPFGGDLFHVRCSAHVLNLIMGRCDFEYSKNVQKFESALQQCQLKSKKKMALDVQTRWNSTYLMLESVLPVKEAFNCLAQIDRNYKFCPTDDEWKVVDVIHGCLKIFYDCINHFSGKNFPTSNVFFPDVCKIQLKLREWKNSQHNFLKVMVGPMKKRFEKYWEE</sequence>
<protein>
    <submittedName>
        <fullName evidence="1">Uncharacterized protein</fullName>
    </submittedName>
</protein>